<name>A0A8J4GB81_9CHLO</name>
<evidence type="ECO:0000313" key="4">
    <source>
        <dbReference type="Proteomes" id="UP000722791"/>
    </source>
</evidence>
<dbReference type="EMBL" id="BNCP01000025">
    <property type="protein sequence ID" value="GIL82695.1"/>
    <property type="molecule type" value="Genomic_DNA"/>
</dbReference>
<evidence type="ECO:0000313" key="5">
    <source>
        <dbReference type="Proteomes" id="UP000747110"/>
    </source>
</evidence>
<reference evidence="3" key="1">
    <citation type="journal article" date="2021" name="Proc. Natl. Acad. Sci. U.S.A.">
        <title>Three genomes in the algal genus Volvox reveal the fate of a haploid sex-determining region after a transition to homothallism.</title>
        <authorList>
            <person name="Yamamoto K."/>
            <person name="Hamaji T."/>
            <person name="Kawai-Toyooka H."/>
            <person name="Matsuzaki R."/>
            <person name="Takahashi F."/>
            <person name="Nishimura Y."/>
            <person name="Kawachi M."/>
            <person name="Noguchi H."/>
            <person name="Minakuchi Y."/>
            <person name="Umen J.G."/>
            <person name="Toyoda A."/>
            <person name="Nozaki H."/>
        </authorList>
    </citation>
    <scope>NUCLEOTIDE SEQUENCE</scope>
    <source>
        <strain evidence="3">NIES-3785</strain>
        <strain evidence="2">NIES-3786</strain>
    </source>
</reference>
<feature type="region of interest" description="Disordered" evidence="1">
    <location>
        <begin position="202"/>
        <end position="237"/>
    </location>
</feature>
<sequence length="589" mass="64350">MALQVNLTLSKTYFLPGEVVQVCVQIFNETDSVLHEGSPVRQLQQVLHIKELSFQANGSEKTDSSFISRLHHPEVPAEVMDSRRQKRVRSIFSTESAVLVSDKVLAPHAMQSFQLRFRLPAALPPSFRGSAVRFFYMIHVKAVYEVQKGQLEAVVYETTASTTLTVWPKTYALSNIQASSATIADRRTSSFDSSLRSLVPEACGPSAGDVSRPTKASDLSSKPRPSSSGNGPSPVFLSTNMPLHPAPFLSSIGSNHAGLGSTSDDSDVTICDYVLAKNCRIQWQEMQRENLRSGMFSLPCSDDSFATAGSSDINGKSVASNLLSRSVIPFGVNRPFDASSPLYSTQTLETDSDSDDVMICRKSATDCAGYTPEHSASNSMLTENAPRAQRQLSGGAGGLAGFARFPSRRSSLFGKVYMLNMGDKPLLRLLLHAPLEVPLQPGATFGGVLDYRQPLAISMGQLSTEPQMTCYGVSILMETEEVISPECRPQNKRDGGGVSTVIRRLHAEHHELACDSALTSFMFSLPVTATPSFRTPMVSLRWVLRFELTVGPRIAFSTVDKRANPMRPQLEQLIWVLPLCLRPPIAIAR</sequence>
<dbReference type="Proteomes" id="UP000722791">
    <property type="component" value="Unassembled WGS sequence"/>
</dbReference>
<dbReference type="InterPro" id="IPR014756">
    <property type="entry name" value="Ig_E-set"/>
</dbReference>
<dbReference type="AlphaFoldDB" id="A0A8J4GB81"/>
<protein>
    <submittedName>
        <fullName evidence="3">Uncharacterized protein</fullName>
    </submittedName>
</protein>
<comment type="caution">
    <text evidence="3">The sequence shown here is derived from an EMBL/GenBank/DDBJ whole genome shotgun (WGS) entry which is preliminary data.</text>
</comment>
<evidence type="ECO:0000313" key="2">
    <source>
        <dbReference type="EMBL" id="GIL82695.1"/>
    </source>
</evidence>
<proteinExistence type="predicted"/>
<dbReference type="Pfam" id="PF08737">
    <property type="entry name" value="Rgp1"/>
    <property type="match status" value="2"/>
</dbReference>
<dbReference type="Gene3D" id="2.60.40.640">
    <property type="match status" value="1"/>
</dbReference>
<dbReference type="InterPro" id="IPR014752">
    <property type="entry name" value="Arrestin-like_C"/>
</dbReference>
<dbReference type="InterPro" id="IPR014848">
    <property type="entry name" value="Rgp1"/>
</dbReference>
<dbReference type="EMBL" id="BNCQ01000014">
    <property type="protein sequence ID" value="GIM03510.1"/>
    <property type="molecule type" value="Genomic_DNA"/>
</dbReference>
<feature type="compositionally biased region" description="Low complexity" evidence="1">
    <location>
        <begin position="217"/>
        <end position="234"/>
    </location>
</feature>
<evidence type="ECO:0000256" key="1">
    <source>
        <dbReference type="SAM" id="MobiDB-lite"/>
    </source>
</evidence>
<keyword evidence="5" id="KW-1185">Reference proteome</keyword>
<evidence type="ECO:0000313" key="3">
    <source>
        <dbReference type="EMBL" id="GIM03510.1"/>
    </source>
</evidence>
<organism evidence="3 4">
    <name type="scientific">Volvox reticuliferus</name>
    <dbReference type="NCBI Taxonomy" id="1737510"/>
    <lineage>
        <taxon>Eukaryota</taxon>
        <taxon>Viridiplantae</taxon>
        <taxon>Chlorophyta</taxon>
        <taxon>core chlorophytes</taxon>
        <taxon>Chlorophyceae</taxon>
        <taxon>CS clade</taxon>
        <taxon>Chlamydomonadales</taxon>
        <taxon>Volvocaceae</taxon>
        <taxon>Volvox</taxon>
    </lineage>
</organism>
<dbReference type="OrthoDB" id="1918at2759"/>
<dbReference type="Proteomes" id="UP000747110">
    <property type="component" value="Unassembled WGS sequence"/>
</dbReference>
<accession>A0A8J4GB81</accession>
<dbReference type="SUPFAM" id="SSF81296">
    <property type="entry name" value="E set domains"/>
    <property type="match status" value="1"/>
</dbReference>
<dbReference type="PANTHER" id="PTHR12507">
    <property type="entry name" value="REDUCED GROWTH PHENOTYPE 1 RGP1, YEAST -RELATED"/>
    <property type="match status" value="1"/>
</dbReference>
<gene>
    <name evidence="2" type="ORF">Vretifemale_11545</name>
    <name evidence="3" type="ORF">Vretimale_8269</name>
</gene>